<dbReference type="SUPFAM" id="SSF48239">
    <property type="entry name" value="Terpenoid cyclases/Protein prenyltransferases"/>
    <property type="match status" value="1"/>
</dbReference>
<dbReference type="AlphaFoldDB" id="A0A937AAR8"/>
<organism evidence="1 2">
    <name type="scientific">Marivirga atlantica</name>
    <dbReference type="NCBI Taxonomy" id="1548457"/>
    <lineage>
        <taxon>Bacteria</taxon>
        <taxon>Pseudomonadati</taxon>
        <taxon>Bacteroidota</taxon>
        <taxon>Cytophagia</taxon>
        <taxon>Cytophagales</taxon>
        <taxon>Marivirgaceae</taxon>
        <taxon>Marivirga</taxon>
    </lineage>
</organism>
<name>A0A937AAR8_9BACT</name>
<dbReference type="Gene3D" id="1.50.10.20">
    <property type="match status" value="1"/>
</dbReference>
<evidence type="ECO:0000313" key="2">
    <source>
        <dbReference type="Proteomes" id="UP000642920"/>
    </source>
</evidence>
<evidence type="ECO:0000313" key="1">
    <source>
        <dbReference type="EMBL" id="MBL0765446.1"/>
    </source>
</evidence>
<dbReference type="Proteomes" id="UP000642920">
    <property type="component" value="Unassembled WGS sequence"/>
</dbReference>
<reference evidence="1" key="1">
    <citation type="submission" date="2021-01" db="EMBL/GenBank/DDBJ databases">
        <title>Marivirga sp. nov., isolated from intertidal surface sediments.</title>
        <authorList>
            <person name="Zhang M."/>
        </authorList>
    </citation>
    <scope>NUCLEOTIDE SEQUENCE</scope>
    <source>
        <strain evidence="1">SM1354</strain>
    </source>
</reference>
<protein>
    <submittedName>
        <fullName evidence="1">Uncharacterized protein</fullName>
    </submittedName>
</protein>
<dbReference type="RefSeq" id="WP_201920087.1">
    <property type="nucleotide sequence ID" value="NZ_JAERQG010000002.1"/>
</dbReference>
<keyword evidence="2" id="KW-1185">Reference proteome</keyword>
<proteinExistence type="predicted"/>
<dbReference type="EMBL" id="JAERQG010000002">
    <property type="protein sequence ID" value="MBL0765446.1"/>
    <property type="molecule type" value="Genomic_DNA"/>
</dbReference>
<comment type="caution">
    <text evidence="1">The sequence shown here is derived from an EMBL/GenBank/DDBJ whole genome shotgun (WGS) entry which is preliminary data.</text>
</comment>
<dbReference type="InterPro" id="IPR008930">
    <property type="entry name" value="Terpenoid_cyclase/PrenylTrfase"/>
</dbReference>
<gene>
    <name evidence="1" type="ORF">JKP34_09305</name>
</gene>
<accession>A0A937AAR8</accession>
<sequence length="484" mass="56668">MRICLLLIIFIILYIPARAQTLDSVNYQELQKKVEHASQMAINYLKTSQKQESDSPRYFKGEWGSIMEMNFWFPILGGYQRAYDSNCFAVAGTYNILAQLYLEHPEYEEIPEMLNLAFPRIMAYESDGSFNFWNALPPTHKMRVIFEPDNPLVRRPNNFKLSLNFISKAANVPNDNDDTAAGYMALYYHNKIFKSSIPDSLTQFGQMVTQYRDLDRRNRHWYNVFRSHGYDIGAYLTWLADEHEYLGNWNLLKDYIHAQLFYLPISKMYPHAYKPYIPYGTNDLDPIVNTNVLSAFELLNIENPKGFNDALDFIEKCVAREDYDFAATYYPNRYHMPYYISKSWQLGVKELERVKQPIVDFLLENQHENGSWSSRDLINDHDTLQSTIYALNTYLHFDMLDNERVRTSAFKALEYILSHKIKTLNGYYWKGGVFFAGGTVVRHILHWKSDAFTTALTLEALLGMKGYLEEKDSLKHFSEAQLIE</sequence>